<evidence type="ECO:0000256" key="5">
    <source>
        <dbReference type="ARBA" id="ARBA00022946"/>
    </source>
</evidence>
<sequence length="465" mass="50605">MDRPEHPRLERDPEICETASADASGLAHVPDGLARPQTEGEVSELIRLAGAFGEPVTAQGLRSSTTGSSVAFEGVALSLEAMNRVLFVDPERRVARVEAGVNLGEFKRRLAEDGLFYPPDPTSENECTVGGTVATNASGSRSYRYGATRPWIRGIRVVTADGVTHDLSRVAARKNATGYFGLQDPIDLFIGSEGTLGIVTEVELTLLPAPPEPIAGFAFFQDWREAVRFVQTADASPTLSPRCLELFDRTALDLVRSEPGGNAIPDEAGAAISFEEEAGPEHEEDVVLRWIEALAEATPLADRAFLAQTNAEKLTLRTLRHAIPARMNEAGARVVRAGGRKISTDFAVPLVHLETMMEETYRLGAERFPGMVIGYGHVGSGHPHFNFLAEDPAMLETAEEMAMTLARRAIELGGTLSAEHGIGKVKAHLFRELYPEWMVGAMRAIKERLDPKWILAPGNLFEETR</sequence>
<dbReference type="InterPro" id="IPR016171">
    <property type="entry name" value="Vanillyl_alc_oxidase_C-sub2"/>
</dbReference>
<dbReference type="Pfam" id="PF01565">
    <property type="entry name" value="FAD_binding_4"/>
    <property type="match status" value="1"/>
</dbReference>
<dbReference type="SUPFAM" id="SSF56176">
    <property type="entry name" value="FAD-binding/transporter-associated domain-like"/>
    <property type="match status" value="1"/>
</dbReference>
<dbReference type="GO" id="GO:0071949">
    <property type="term" value="F:FAD binding"/>
    <property type="evidence" value="ECO:0007669"/>
    <property type="project" value="InterPro"/>
</dbReference>
<feature type="domain" description="FAD-binding PCMH-type" evidence="8">
    <location>
        <begin position="26"/>
        <end position="209"/>
    </location>
</feature>
<dbReference type="InterPro" id="IPR016166">
    <property type="entry name" value="FAD-bd_PCMH"/>
</dbReference>
<dbReference type="EMBL" id="JAGQHS010000005">
    <property type="protein sequence ID" value="MCA9754563.1"/>
    <property type="molecule type" value="Genomic_DNA"/>
</dbReference>
<dbReference type="InterPro" id="IPR004113">
    <property type="entry name" value="FAD-bd_oxidored_4_C"/>
</dbReference>
<dbReference type="SUPFAM" id="SSF55103">
    <property type="entry name" value="FAD-linked oxidases, C-terminal domain"/>
    <property type="match status" value="1"/>
</dbReference>
<evidence type="ECO:0000313" key="10">
    <source>
        <dbReference type="Proteomes" id="UP000739538"/>
    </source>
</evidence>
<dbReference type="Proteomes" id="UP000739538">
    <property type="component" value="Unassembled WGS sequence"/>
</dbReference>
<keyword evidence="6" id="KW-0560">Oxidoreductase</keyword>
<evidence type="ECO:0000256" key="4">
    <source>
        <dbReference type="ARBA" id="ARBA00022827"/>
    </source>
</evidence>
<gene>
    <name evidence="9" type="ORF">KDA27_02085</name>
</gene>
<dbReference type="Pfam" id="PF02913">
    <property type="entry name" value="FAD-oxidase_C"/>
    <property type="match status" value="1"/>
</dbReference>
<proteinExistence type="inferred from homology"/>
<dbReference type="InterPro" id="IPR036318">
    <property type="entry name" value="FAD-bd_PCMH-like_sf"/>
</dbReference>
<dbReference type="GO" id="GO:0004458">
    <property type="term" value="F:D-lactate dehydrogenase (cytochrome) activity"/>
    <property type="evidence" value="ECO:0007669"/>
    <property type="project" value="UniProtKB-EC"/>
</dbReference>
<dbReference type="InterPro" id="IPR006094">
    <property type="entry name" value="Oxid_FAD_bind_N"/>
</dbReference>
<dbReference type="AlphaFoldDB" id="A0A956NAV2"/>
<dbReference type="InterPro" id="IPR016164">
    <property type="entry name" value="FAD-linked_Oxase-like_C"/>
</dbReference>
<dbReference type="PANTHER" id="PTHR11748:SF111">
    <property type="entry name" value="D-LACTATE DEHYDROGENASE, MITOCHONDRIAL-RELATED"/>
    <property type="match status" value="1"/>
</dbReference>
<dbReference type="PANTHER" id="PTHR11748">
    <property type="entry name" value="D-LACTATE DEHYDROGENASE"/>
    <property type="match status" value="1"/>
</dbReference>
<dbReference type="Gene3D" id="3.30.70.2740">
    <property type="match status" value="1"/>
</dbReference>
<reference evidence="9" key="2">
    <citation type="journal article" date="2021" name="Microbiome">
        <title>Successional dynamics and alternative stable states in a saline activated sludge microbial community over 9 years.</title>
        <authorList>
            <person name="Wang Y."/>
            <person name="Ye J."/>
            <person name="Ju F."/>
            <person name="Liu L."/>
            <person name="Boyd J.A."/>
            <person name="Deng Y."/>
            <person name="Parks D.H."/>
            <person name="Jiang X."/>
            <person name="Yin X."/>
            <person name="Woodcroft B.J."/>
            <person name="Tyson G.W."/>
            <person name="Hugenholtz P."/>
            <person name="Polz M.F."/>
            <person name="Zhang T."/>
        </authorList>
    </citation>
    <scope>NUCLEOTIDE SEQUENCE</scope>
    <source>
        <strain evidence="9">HKST-UBA02</strain>
    </source>
</reference>
<evidence type="ECO:0000313" key="9">
    <source>
        <dbReference type="EMBL" id="MCA9754563.1"/>
    </source>
</evidence>
<comment type="cofactor">
    <cofactor evidence="1">
        <name>FAD</name>
        <dbReference type="ChEBI" id="CHEBI:57692"/>
    </cofactor>
</comment>
<keyword evidence="3" id="KW-0285">Flavoprotein</keyword>
<name>A0A956NAV2_UNCEI</name>
<evidence type="ECO:0000256" key="6">
    <source>
        <dbReference type="ARBA" id="ARBA00023002"/>
    </source>
</evidence>
<evidence type="ECO:0000256" key="7">
    <source>
        <dbReference type="ARBA" id="ARBA00038897"/>
    </source>
</evidence>
<dbReference type="PROSITE" id="PS51387">
    <property type="entry name" value="FAD_PCMH"/>
    <property type="match status" value="1"/>
</dbReference>
<evidence type="ECO:0000256" key="3">
    <source>
        <dbReference type="ARBA" id="ARBA00022630"/>
    </source>
</evidence>
<dbReference type="EC" id="1.1.2.4" evidence="7"/>
<dbReference type="GO" id="GO:0008720">
    <property type="term" value="F:D-lactate dehydrogenase (NAD+) activity"/>
    <property type="evidence" value="ECO:0007669"/>
    <property type="project" value="TreeGrafter"/>
</dbReference>
<dbReference type="GO" id="GO:1903457">
    <property type="term" value="P:lactate catabolic process"/>
    <property type="evidence" value="ECO:0007669"/>
    <property type="project" value="TreeGrafter"/>
</dbReference>
<dbReference type="InterPro" id="IPR016169">
    <property type="entry name" value="FAD-bd_PCMH_sub2"/>
</dbReference>
<dbReference type="Gene3D" id="1.10.45.10">
    <property type="entry name" value="Vanillyl-alcohol Oxidase, Chain A, domain 4"/>
    <property type="match status" value="1"/>
</dbReference>
<protein>
    <recommendedName>
        <fullName evidence="7">D-lactate dehydrogenase (cytochrome)</fullName>
        <ecNumber evidence="7">1.1.2.4</ecNumber>
    </recommendedName>
</protein>
<keyword evidence="5" id="KW-0809">Transit peptide</keyword>
<comment type="caution">
    <text evidence="9">The sequence shown here is derived from an EMBL/GenBank/DDBJ whole genome shotgun (WGS) entry which is preliminary data.</text>
</comment>
<evidence type="ECO:0000256" key="2">
    <source>
        <dbReference type="ARBA" id="ARBA00008000"/>
    </source>
</evidence>
<evidence type="ECO:0000256" key="1">
    <source>
        <dbReference type="ARBA" id="ARBA00001974"/>
    </source>
</evidence>
<accession>A0A956NAV2</accession>
<evidence type="ECO:0000259" key="8">
    <source>
        <dbReference type="PROSITE" id="PS51387"/>
    </source>
</evidence>
<reference evidence="9" key="1">
    <citation type="submission" date="2020-04" db="EMBL/GenBank/DDBJ databases">
        <authorList>
            <person name="Zhang T."/>
        </authorList>
    </citation>
    <scope>NUCLEOTIDE SEQUENCE</scope>
    <source>
        <strain evidence="9">HKST-UBA02</strain>
    </source>
</reference>
<comment type="similarity">
    <text evidence="2">Belongs to the FAD-binding oxidoreductase/transferase type 4 family.</text>
</comment>
<dbReference type="Gene3D" id="3.30.465.10">
    <property type="match status" value="1"/>
</dbReference>
<organism evidence="9 10">
    <name type="scientific">Eiseniibacteriota bacterium</name>
    <dbReference type="NCBI Taxonomy" id="2212470"/>
    <lineage>
        <taxon>Bacteria</taxon>
        <taxon>Candidatus Eiseniibacteriota</taxon>
    </lineage>
</organism>
<keyword evidence="4" id="KW-0274">FAD</keyword>